<dbReference type="Pfam" id="PF10551">
    <property type="entry name" value="MULE"/>
    <property type="match status" value="1"/>
</dbReference>
<dbReference type="InterPro" id="IPR018289">
    <property type="entry name" value="MULE_transposase_dom"/>
</dbReference>
<dbReference type="Proteomes" id="UP000789901">
    <property type="component" value="Unassembled WGS sequence"/>
</dbReference>
<evidence type="ECO:0000313" key="3">
    <source>
        <dbReference type="Proteomes" id="UP000789901"/>
    </source>
</evidence>
<evidence type="ECO:0000259" key="1">
    <source>
        <dbReference type="Pfam" id="PF10551"/>
    </source>
</evidence>
<protein>
    <submittedName>
        <fullName evidence="2">8172_t:CDS:1</fullName>
    </submittedName>
</protein>
<sequence length="553" mass="65128">CSRCKHMKNPEEFFSHKLDKYLKTCNLCHKKLDLPSASTSDISVTNNNSREILLVRANNSDPNNLYNNEFTINIDDNLLNDVIEINNLEEYISTELEACENSENSTSGMEINLDINLLHEEFSQNKDTDLIFKRIIEAIQNADSYKWNFMYQYNGKTKQSRWYNCSLSSQRDRTTSNPKRLCIKQPYFESKNNVDKNIVTFIQNNVYLTSRQLWENLQYQSETLTQKQVHFWWTVFSRKLYYHNDNQFISATYLLEEDDEHLLLYNATYKTNSAEFELYVIIANIEGVGYPISYLFLNSPKNVPFTCTTALIKYLDSLQKQGVNPTFVFSDKDFAQIDAIKYIWPNTKIQLCWWHIRHAVLRRLRNQEYLTKTTYNPELARNIFSFISLEFKPTNSQYFCPIFLHNQVLTLMMKHFSYHSHIPIDAIGTFLTPSIIYENAILSIYNFCVTKNPISQSLEHFTDIQKWIYSCTSYLLSRFMICKHLVQAAGESNETDCFQKMVDDLKYLVADLEQEITKSNSHHLQAVQHNIQKTLKVSQDIRTYRNHISNIQM</sequence>
<keyword evidence="3" id="KW-1185">Reference proteome</keyword>
<feature type="domain" description="MULE transposase" evidence="1">
    <location>
        <begin position="264"/>
        <end position="357"/>
    </location>
</feature>
<comment type="caution">
    <text evidence="2">The sequence shown here is derived from an EMBL/GenBank/DDBJ whole genome shotgun (WGS) entry which is preliminary data.</text>
</comment>
<organism evidence="2 3">
    <name type="scientific">Gigaspora margarita</name>
    <dbReference type="NCBI Taxonomy" id="4874"/>
    <lineage>
        <taxon>Eukaryota</taxon>
        <taxon>Fungi</taxon>
        <taxon>Fungi incertae sedis</taxon>
        <taxon>Mucoromycota</taxon>
        <taxon>Glomeromycotina</taxon>
        <taxon>Glomeromycetes</taxon>
        <taxon>Diversisporales</taxon>
        <taxon>Gigasporaceae</taxon>
        <taxon>Gigaspora</taxon>
    </lineage>
</organism>
<feature type="non-terminal residue" evidence="2">
    <location>
        <position position="1"/>
    </location>
</feature>
<gene>
    <name evidence="2" type="ORF">GMARGA_LOCUS16400</name>
</gene>
<dbReference type="EMBL" id="CAJVQB010011872">
    <property type="protein sequence ID" value="CAG8751100.1"/>
    <property type="molecule type" value="Genomic_DNA"/>
</dbReference>
<accession>A0ABN7VCN8</accession>
<name>A0ABN7VCN8_GIGMA</name>
<reference evidence="2 3" key="1">
    <citation type="submission" date="2021-06" db="EMBL/GenBank/DDBJ databases">
        <authorList>
            <person name="Kallberg Y."/>
            <person name="Tangrot J."/>
            <person name="Rosling A."/>
        </authorList>
    </citation>
    <scope>NUCLEOTIDE SEQUENCE [LARGE SCALE GENOMIC DNA]</scope>
    <source>
        <strain evidence="2 3">120-4 pot B 10/14</strain>
    </source>
</reference>
<evidence type="ECO:0000313" key="2">
    <source>
        <dbReference type="EMBL" id="CAG8751100.1"/>
    </source>
</evidence>
<proteinExistence type="predicted"/>